<protein>
    <submittedName>
        <fullName evidence="2">Uncharacterized protein</fullName>
    </submittedName>
</protein>
<gene>
    <name evidence="2" type="ORF">Q9L58_007035</name>
</gene>
<feature type="compositionally biased region" description="Pro residues" evidence="1">
    <location>
        <begin position="1"/>
        <end position="11"/>
    </location>
</feature>
<feature type="compositionally biased region" description="Low complexity" evidence="1">
    <location>
        <begin position="76"/>
        <end position="90"/>
    </location>
</feature>
<evidence type="ECO:0000313" key="3">
    <source>
        <dbReference type="Proteomes" id="UP001447188"/>
    </source>
</evidence>
<proteinExistence type="predicted"/>
<dbReference type="EMBL" id="JBBBZM010000106">
    <property type="protein sequence ID" value="KAL0634017.1"/>
    <property type="molecule type" value="Genomic_DNA"/>
</dbReference>
<feature type="region of interest" description="Disordered" evidence="1">
    <location>
        <begin position="68"/>
        <end position="120"/>
    </location>
</feature>
<feature type="region of interest" description="Disordered" evidence="1">
    <location>
        <begin position="163"/>
        <end position="196"/>
    </location>
</feature>
<reference evidence="2 3" key="1">
    <citation type="submission" date="2024-02" db="EMBL/GenBank/DDBJ databases">
        <title>Discinaceae phylogenomics.</title>
        <authorList>
            <person name="Dirks A.C."/>
            <person name="James T.Y."/>
        </authorList>
    </citation>
    <scope>NUCLEOTIDE SEQUENCE [LARGE SCALE GENOMIC DNA]</scope>
    <source>
        <strain evidence="2 3">ACD0624</strain>
    </source>
</reference>
<feature type="region of interest" description="Disordered" evidence="1">
    <location>
        <begin position="492"/>
        <end position="521"/>
    </location>
</feature>
<evidence type="ECO:0000313" key="2">
    <source>
        <dbReference type="EMBL" id="KAL0634017.1"/>
    </source>
</evidence>
<name>A0ABR3GE64_9PEZI</name>
<feature type="region of interest" description="Disordered" evidence="1">
    <location>
        <begin position="1"/>
        <end position="41"/>
    </location>
</feature>
<dbReference type="Proteomes" id="UP001447188">
    <property type="component" value="Unassembled WGS sequence"/>
</dbReference>
<comment type="caution">
    <text evidence="2">The sequence shown here is derived from an EMBL/GenBank/DDBJ whole genome shotgun (WGS) entry which is preliminary data.</text>
</comment>
<accession>A0ABR3GE64</accession>
<feature type="compositionally biased region" description="Low complexity" evidence="1">
    <location>
        <begin position="23"/>
        <end position="41"/>
    </location>
</feature>
<feature type="compositionally biased region" description="Basic and acidic residues" evidence="1">
    <location>
        <begin position="163"/>
        <end position="181"/>
    </location>
</feature>
<evidence type="ECO:0000256" key="1">
    <source>
        <dbReference type="SAM" id="MobiDB-lite"/>
    </source>
</evidence>
<sequence length="543" mass="57537">MGRPLWTPPPGKLDKPAVPVPPTTTTTAATTATATTPATPATTASTAAAAATAAGVHVYTWNLTRSTPSTWAPDYSPSSSSSSSSSSSGSVPLRHSRLTDEDQRRRARGSAAPENMVMRGDSSMLTLDEFLRETSAASATRDEAERHLNNLLTLRREMAAERAAETGRSRIPHSRDRRRDWVSISPPHPDGPDESASWRTLVEHTPAGRARILSALPSGTGPIAATPPRPVPYTYTPMPAASQESFDTLVGQIRRIGALQDFMLSGIVEGESVPAATAASSNETATEENGTGVAGVGGAVGARVEHGAGTGGEEAERNAVAALRVREARLRAMQTRIDLLASEFALLRNSRRELRWVEAEALSTLQTASARNTAALNTTYVSTLPPTSTPSANTILPNIIPPIITSTTYNSTLPPTLTSATTRAAIRSTAAIERYVSAARRTVTASERTQQQAAHAARVAASARMPLGYAGPAGGEVQALREMRTGLLQQAEWGRQGSGRREGDTVGNQGAPRRGGWTTGERDRLLRREVLRMSIERLPVGGV</sequence>
<keyword evidence="3" id="KW-1185">Reference proteome</keyword>
<organism evidence="2 3">
    <name type="scientific">Discina gigas</name>
    <dbReference type="NCBI Taxonomy" id="1032678"/>
    <lineage>
        <taxon>Eukaryota</taxon>
        <taxon>Fungi</taxon>
        <taxon>Dikarya</taxon>
        <taxon>Ascomycota</taxon>
        <taxon>Pezizomycotina</taxon>
        <taxon>Pezizomycetes</taxon>
        <taxon>Pezizales</taxon>
        <taxon>Discinaceae</taxon>
        <taxon>Discina</taxon>
    </lineage>
</organism>